<protein>
    <submittedName>
        <fullName evidence="1">Uncharacterized protein</fullName>
    </submittedName>
</protein>
<dbReference type="EMBL" id="GBXM01067375">
    <property type="protein sequence ID" value="JAH41202.1"/>
    <property type="molecule type" value="Transcribed_RNA"/>
</dbReference>
<reference evidence="1" key="1">
    <citation type="submission" date="2014-11" db="EMBL/GenBank/DDBJ databases">
        <authorList>
            <person name="Amaro Gonzalez C."/>
        </authorList>
    </citation>
    <scope>NUCLEOTIDE SEQUENCE</scope>
</reference>
<evidence type="ECO:0000313" key="1">
    <source>
        <dbReference type="EMBL" id="JAH41202.1"/>
    </source>
</evidence>
<name>A0A0E9SIX2_ANGAN</name>
<accession>A0A0E9SIX2</accession>
<organism evidence="1">
    <name type="scientific">Anguilla anguilla</name>
    <name type="common">European freshwater eel</name>
    <name type="synonym">Muraena anguilla</name>
    <dbReference type="NCBI Taxonomy" id="7936"/>
    <lineage>
        <taxon>Eukaryota</taxon>
        <taxon>Metazoa</taxon>
        <taxon>Chordata</taxon>
        <taxon>Craniata</taxon>
        <taxon>Vertebrata</taxon>
        <taxon>Euteleostomi</taxon>
        <taxon>Actinopterygii</taxon>
        <taxon>Neopterygii</taxon>
        <taxon>Teleostei</taxon>
        <taxon>Anguilliformes</taxon>
        <taxon>Anguillidae</taxon>
        <taxon>Anguilla</taxon>
    </lineage>
</organism>
<proteinExistence type="predicted"/>
<reference evidence="1" key="2">
    <citation type="journal article" date="2015" name="Fish Shellfish Immunol.">
        <title>Early steps in the European eel (Anguilla anguilla)-Vibrio vulnificus interaction in the gills: Role of the RtxA13 toxin.</title>
        <authorList>
            <person name="Callol A."/>
            <person name="Pajuelo D."/>
            <person name="Ebbesson L."/>
            <person name="Teles M."/>
            <person name="MacKenzie S."/>
            <person name="Amaro C."/>
        </authorList>
    </citation>
    <scope>NUCLEOTIDE SEQUENCE</scope>
</reference>
<dbReference type="AlphaFoldDB" id="A0A0E9SIX2"/>
<sequence>MTAGFTLSSLNGLFHLCYKSCNFCRTKGRDGN</sequence>